<protein>
    <submittedName>
        <fullName evidence="1">Coagulation factor V</fullName>
    </submittedName>
</protein>
<organism evidence="1 2">
    <name type="scientific">Paramuricea clavata</name>
    <name type="common">Red gorgonian</name>
    <name type="synonym">Violescent sea-whip</name>
    <dbReference type="NCBI Taxonomy" id="317549"/>
    <lineage>
        <taxon>Eukaryota</taxon>
        <taxon>Metazoa</taxon>
        <taxon>Cnidaria</taxon>
        <taxon>Anthozoa</taxon>
        <taxon>Octocorallia</taxon>
        <taxon>Malacalcyonacea</taxon>
        <taxon>Plexauridae</taxon>
        <taxon>Paramuricea</taxon>
    </lineage>
</organism>
<dbReference type="Gene3D" id="2.60.40.10">
    <property type="entry name" value="Immunoglobulins"/>
    <property type="match status" value="1"/>
</dbReference>
<keyword evidence="2" id="KW-1185">Reference proteome</keyword>
<dbReference type="EMBL" id="CACRXK020007026">
    <property type="protein sequence ID" value="CAB4011096.1"/>
    <property type="molecule type" value="Genomic_DNA"/>
</dbReference>
<sequence length="372" mass="42177">MSNLHLGMSGVYKVVTKAQFCEFPKEILVDVYVRPKMIVIPNVRTLYQIAGGNTTIIKVIIAGGVPMPQREHLVWYKGSKPLQVTRNGRVKIQNDEWLEKTDHSKDDITQSKPKRIDQLHCGTDYQSYKAITSKLRMRGAEDGLLLGLPVITSVTSSPHVAVEDSSDILHVDLKNDEDLTSIDWYYNGKLIEIEDKHYSFPGSLPGRPDSRKILKMSNLHLGMSGVYKVVTKAQFCEFPKEILVDVYVRPKMIVIPNVRTLYQIAGGNTTIIKVIIAGGVPMPQREHLVWYKGSKPLQVTRNGRVKIQNDEWLEKTDHSKDDITQSKPKRIGWNSTLSITSPHVTDSGKYFFMVSFPKTNYTVERIIKVTKL</sequence>
<gene>
    <name evidence="1" type="ORF">PACLA_8A027760</name>
</gene>
<evidence type="ECO:0000313" key="1">
    <source>
        <dbReference type="EMBL" id="CAB4011096.1"/>
    </source>
</evidence>
<dbReference type="InterPro" id="IPR036179">
    <property type="entry name" value="Ig-like_dom_sf"/>
</dbReference>
<evidence type="ECO:0000313" key="2">
    <source>
        <dbReference type="Proteomes" id="UP001152795"/>
    </source>
</evidence>
<dbReference type="SUPFAM" id="SSF48726">
    <property type="entry name" value="Immunoglobulin"/>
    <property type="match status" value="2"/>
</dbReference>
<dbReference type="Proteomes" id="UP001152795">
    <property type="component" value="Unassembled WGS sequence"/>
</dbReference>
<accession>A0A7D9IJM5</accession>
<proteinExistence type="predicted"/>
<name>A0A7D9IJM5_PARCT</name>
<dbReference type="AlphaFoldDB" id="A0A7D9IJM5"/>
<reference evidence="1" key="1">
    <citation type="submission" date="2020-04" db="EMBL/GenBank/DDBJ databases">
        <authorList>
            <person name="Alioto T."/>
            <person name="Alioto T."/>
            <person name="Gomez Garrido J."/>
        </authorList>
    </citation>
    <scope>NUCLEOTIDE SEQUENCE</scope>
    <source>
        <strain evidence="1">A484AB</strain>
    </source>
</reference>
<dbReference type="InterPro" id="IPR013783">
    <property type="entry name" value="Ig-like_fold"/>
</dbReference>
<comment type="caution">
    <text evidence="1">The sequence shown here is derived from an EMBL/GenBank/DDBJ whole genome shotgun (WGS) entry which is preliminary data.</text>
</comment>